<gene>
    <name evidence="1" type="ORF">NP493_788g00012</name>
</gene>
<comment type="caution">
    <text evidence="1">The sequence shown here is derived from an EMBL/GenBank/DDBJ whole genome shotgun (WGS) entry which is preliminary data.</text>
</comment>
<name>A0AAD9KNT4_RIDPI</name>
<proteinExistence type="predicted"/>
<reference evidence="1" key="1">
    <citation type="journal article" date="2023" name="Mol. Biol. Evol.">
        <title>Third-Generation Sequencing Reveals the Adaptive Role of the Epigenome in Three Deep-Sea Polychaetes.</title>
        <authorList>
            <person name="Perez M."/>
            <person name="Aroh O."/>
            <person name="Sun Y."/>
            <person name="Lan Y."/>
            <person name="Juniper S.K."/>
            <person name="Young C.R."/>
            <person name="Angers B."/>
            <person name="Qian P.Y."/>
        </authorList>
    </citation>
    <scope>NUCLEOTIDE SEQUENCE</scope>
    <source>
        <strain evidence="1">R07B-5</strain>
    </source>
</reference>
<protein>
    <submittedName>
        <fullName evidence="1">Uncharacterized protein</fullName>
    </submittedName>
</protein>
<accession>A0AAD9KNT4</accession>
<evidence type="ECO:0000313" key="2">
    <source>
        <dbReference type="Proteomes" id="UP001209878"/>
    </source>
</evidence>
<sequence length="121" mass="14312">MFQFNKCRLHSCVMAFQNVTSLVAFHHHQGYVSNTRLYHYVQLLQLKTFYKYSTFCIPYNYNTFMHIQKSRSPNARVVLYHLNVVLLSFIQLTSKGKYNNDLHRKHQLLTCVVSTYNAVVS</sequence>
<organism evidence="1 2">
    <name type="scientific">Ridgeia piscesae</name>
    <name type="common">Tubeworm</name>
    <dbReference type="NCBI Taxonomy" id="27915"/>
    <lineage>
        <taxon>Eukaryota</taxon>
        <taxon>Metazoa</taxon>
        <taxon>Spiralia</taxon>
        <taxon>Lophotrochozoa</taxon>
        <taxon>Annelida</taxon>
        <taxon>Polychaeta</taxon>
        <taxon>Sedentaria</taxon>
        <taxon>Canalipalpata</taxon>
        <taxon>Sabellida</taxon>
        <taxon>Siboglinidae</taxon>
        <taxon>Ridgeia</taxon>
    </lineage>
</organism>
<dbReference type="Proteomes" id="UP001209878">
    <property type="component" value="Unassembled WGS sequence"/>
</dbReference>
<evidence type="ECO:0000313" key="1">
    <source>
        <dbReference type="EMBL" id="KAK2174602.1"/>
    </source>
</evidence>
<keyword evidence="2" id="KW-1185">Reference proteome</keyword>
<dbReference type="EMBL" id="JAODUO010000789">
    <property type="protein sequence ID" value="KAK2174602.1"/>
    <property type="molecule type" value="Genomic_DNA"/>
</dbReference>
<dbReference type="AlphaFoldDB" id="A0AAD9KNT4"/>